<feature type="transmembrane region" description="Helical" evidence="2">
    <location>
        <begin position="40"/>
        <end position="60"/>
    </location>
</feature>
<keyword evidence="2" id="KW-1133">Transmembrane helix</keyword>
<dbReference type="InterPro" id="IPR043128">
    <property type="entry name" value="Rev_trsase/Diguanyl_cyclase"/>
</dbReference>
<dbReference type="InterPro" id="IPR052163">
    <property type="entry name" value="DGC-Regulatory_Protein"/>
</dbReference>
<feature type="transmembrane region" description="Helical" evidence="2">
    <location>
        <begin position="92"/>
        <end position="110"/>
    </location>
</feature>
<dbReference type="AlphaFoldDB" id="A0A4R2L4U3"/>
<dbReference type="SUPFAM" id="SSF55073">
    <property type="entry name" value="Nucleotide cyclase"/>
    <property type="match status" value="1"/>
</dbReference>
<dbReference type="RefSeq" id="WP_132545058.1">
    <property type="nucleotide sequence ID" value="NZ_SLWY01000022.1"/>
</dbReference>
<evidence type="ECO:0000259" key="3">
    <source>
        <dbReference type="PROSITE" id="PS50887"/>
    </source>
</evidence>
<feature type="transmembrane region" description="Helical" evidence="2">
    <location>
        <begin position="66"/>
        <end position="85"/>
    </location>
</feature>
<feature type="transmembrane region" description="Helical" evidence="2">
    <location>
        <begin position="116"/>
        <end position="134"/>
    </location>
</feature>
<feature type="domain" description="GGDEF" evidence="3">
    <location>
        <begin position="269"/>
        <end position="409"/>
    </location>
</feature>
<evidence type="ECO:0000256" key="2">
    <source>
        <dbReference type="SAM" id="Phobius"/>
    </source>
</evidence>
<feature type="coiled-coil region" evidence="1">
    <location>
        <begin position="204"/>
        <end position="231"/>
    </location>
</feature>
<keyword evidence="2" id="KW-0812">Transmembrane</keyword>
<name>A0A4R2L4U3_9GAMM</name>
<dbReference type="OrthoDB" id="9812358at2"/>
<reference evidence="4 5" key="1">
    <citation type="submission" date="2019-03" db="EMBL/GenBank/DDBJ databases">
        <title>Genomic Encyclopedia of Type Strains, Phase IV (KMG-IV): sequencing the most valuable type-strain genomes for metagenomic binning, comparative biology and taxonomic classification.</title>
        <authorList>
            <person name="Goeker M."/>
        </authorList>
    </citation>
    <scope>NUCLEOTIDE SEQUENCE [LARGE SCALE GENOMIC DNA]</scope>
    <source>
        <strain evidence="4 5">DSM 25287</strain>
    </source>
</reference>
<accession>A0A4R2L4U3</accession>
<keyword evidence="2" id="KW-0472">Membrane</keyword>
<keyword evidence="5" id="KW-1185">Reference proteome</keyword>
<dbReference type="InterPro" id="IPR000160">
    <property type="entry name" value="GGDEF_dom"/>
</dbReference>
<dbReference type="InterPro" id="IPR029787">
    <property type="entry name" value="Nucleotide_cyclase"/>
</dbReference>
<protein>
    <submittedName>
        <fullName evidence="4">Diguanylate cyclase (GGDEF)-like protein</fullName>
    </submittedName>
</protein>
<dbReference type="EMBL" id="SLWY01000022">
    <property type="protein sequence ID" value="TCO78866.1"/>
    <property type="molecule type" value="Genomic_DNA"/>
</dbReference>
<dbReference type="PROSITE" id="PS50887">
    <property type="entry name" value="GGDEF"/>
    <property type="match status" value="1"/>
</dbReference>
<dbReference type="Gene3D" id="3.30.70.270">
    <property type="match status" value="1"/>
</dbReference>
<dbReference type="NCBIfam" id="TIGR00254">
    <property type="entry name" value="GGDEF"/>
    <property type="match status" value="1"/>
</dbReference>
<evidence type="ECO:0000256" key="1">
    <source>
        <dbReference type="SAM" id="Coils"/>
    </source>
</evidence>
<feature type="transmembrane region" description="Helical" evidence="2">
    <location>
        <begin position="141"/>
        <end position="157"/>
    </location>
</feature>
<dbReference type="Pfam" id="PF00990">
    <property type="entry name" value="GGDEF"/>
    <property type="match status" value="1"/>
</dbReference>
<dbReference type="PANTHER" id="PTHR46663:SF2">
    <property type="entry name" value="GGDEF DOMAIN-CONTAINING PROTEIN"/>
    <property type="match status" value="1"/>
</dbReference>
<keyword evidence="1" id="KW-0175">Coiled coil</keyword>
<evidence type="ECO:0000313" key="5">
    <source>
        <dbReference type="Proteomes" id="UP000295765"/>
    </source>
</evidence>
<sequence length="409" mass="43842">MRRKGDAAARRAARLRSAGRDFLYAGRAGSLIDSELRRIVCVNCASLVGSIYLTGFGVVALAKGRIALAIALGLGCAVAIALVVWLRRGAAVSAASNTALAAYSALVLFLLFDGGITGGATYSLFLIPVLALFLKGGRIGLRWIVGLFVGLTALYALQEADWLHTAYTSRELGGVFAPLLLVSLLLGVIESVRAEGEARIAEQAATLAAAKRHLSEKIEEQQRTQMALERSRSRLNYLAYYDELTGLANRHLFFEHLDHTLAVAKRMNQRVGLLYLDLDRFKQVNDTHGHRTGDLLLTEVAARTRNCLRASDLMARLGGDEFVVLLPEITDAGDLAVVTGKIRRALLPPFTLGAVECTIDASIGAASYPGDAGDAVALVAAADRRMYMEKHGAAPAASPGRDEGRAWRG</sequence>
<gene>
    <name evidence="4" type="ORF">EV699_12234</name>
</gene>
<feature type="transmembrane region" description="Helical" evidence="2">
    <location>
        <begin position="172"/>
        <end position="189"/>
    </location>
</feature>
<comment type="caution">
    <text evidence="4">The sequence shown here is derived from an EMBL/GenBank/DDBJ whole genome shotgun (WGS) entry which is preliminary data.</text>
</comment>
<dbReference type="Proteomes" id="UP000295765">
    <property type="component" value="Unassembled WGS sequence"/>
</dbReference>
<dbReference type="CDD" id="cd01949">
    <property type="entry name" value="GGDEF"/>
    <property type="match status" value="1"/>
</dbReference>
<organism evidence="4 5">
    <name type="scientific">Plasticicumulans lactativorans</name>
    <dbReference type="NCBI Taxonomy" id="1133106"/>
    <lineage>
        <taxon>Bacteria</taxon>
        <taxon>Pseudomonadati</taxon>
        <taxon>Pseudomonadota</taxon>
        <taxon>Gammaproteobacteria</taxon>
        <taxon>Candidatus Competibacteraceae</taxon>
        <taxon>Plasticicumulans</taxon>
    </lineage>
</organism>
<proteinExistence type="predicted"/>
<dbReference type="SMART" id="SM00267">
    <property type="entry name" value="GGDEF"/>
    <property type="match status" value="1"/>
</dbReference>
<evidence type="ECO:0000313" key="4">
    <source>
        <dbReference type="EMBL" id="TCO78866.1"/>
    </source>
</evidence>
<dbReference type="PANTHER" id="PTHR46663">
    <property type="entry name" value="DIGUANYLATE CYCLASE DGCT-RELATED"/>
    <property type="match status" value="1"/>
</dbReference>